<feature type="domain" description="CD-NTase-associated protein 12/Pycsar effector protein TIR" evidence="1">
    <location>
        <begin position="156"/>
        <end position="272"/>
    </location>
</feature>
<dbReference type="RefSeq" id="WP_339159365.1">
    <property type="nucleotide sequence ID" value="NZ_LR743510.1"/>
</dbReference>
<dbReference type="PIRSF" id="PIRSF032620">
    <property type="entry name" value="UCP032620"/>
    <property type="match status" value="1"/>
</dbReference>
<proteinExistence type="predicted"/>
<evidence type="ECO:0000313" key="2">
    <source>
        <dbReference type="EMBL" id="CAA2137667.1"/>
    </source>
</evidence>
<dbReference type="EMBL" id="LR743510">
    <property type="protein sequence ID" value="CAA2137667.1"/>
    <property type="molecule type" value="Genomic_DNA"/>
</dbReference>
<reference evidence="2" key="1">
    <citation type="submission" date="2019-12" db="EMBL/GenBank/DDBJ databases">
        <authorList>
            <person name="Cremers G."/>
        </authorList>
    </citation>
    <scope>NUCLEOTIDE SEQUENCE</scope>
    <source>
        <strain evidence="2">Mbul2</strain>
        <plasmid evidence="2">1</plasmid>
    </source>
</reference>
<sequence length="299" mass="33038">MTAYDDLFSQINNAVLDLQSAQLQSYDRPLRRLAGLLSHPDLAAANEEITKDIDLDDFLKKSEETQGGMVGSANLLWPEDQKQTLGLTLLLIRSFAENPDLMAQIGHTYYYSGSKIMSGVHSVTGQMIIPFARDYKAYVLSKGSAQPKLVRPLSNRIFIVHGHDEGAREAVARFLLQLGLEPIILHEQANRGRTVIEKVEANGDVSFAVVLLTSDDEGCVKGGTPEPRARQNVLLELGYFIGRLGRENVCALKRGVVEIPSDFAGVVWEPMDAGNGWKHSLGRELQAAGHSIDWNRVMR</sequence>
<organism evidence="2">
    <name type="scientific">Methylobacterium bullatum</name>
    <dbReference type="NCBI Taxonomy" id="570505"/>
    <lineage>
        <taxon>Bacteria</taxon>
        <taxon>Pseudomonadati</taxon>
        <taxon>Pseudomonadota</taxon>
        <taxon>Alphaproteobacteria</taxon>
        <taxon>Hyphomicrobiales</taxon>
        <taxon>Methylobacteriaceae</taxon>
        <taxon>Methylobacterium</taxon>
    </lineage>
</organism>
<name>A0A679K041_9HYPH</name>
<geneLocation type="plasmid" evidence="2">
    <name>1</name>
</geneLocation>
<dbReference type="GO" id="GO:0050135">
    <property type="term" value="F:NADP+ nucleosidase activity"/>
    <property type="evidence" value="ECO:0007669"/>
    <property type="project" value="InterPro"/>
</dbReference>
<dbReference type="InterPro" id="IPR014571">
    <property type="entry name" value="UCP032620"/>
</dbReference>
<evidence type="ECO:0000259" key="1">
    <source>
        <dbReference type="Pfam" id="PF10137"/>
    </source>
</evidence>
<protein>
    <recommendedName>
        <fullName evidence="1">CD-NTase-associated protein 12/Pycsar effector protein TIR domain-containing protein</fullName>
    </recommendedName>
</protein>
<keyword evidence="2" id="KW-0614">Plasmid</keyword>
<gene>
    <name evidence="2" type="ORF">MBLL_00769</name>
</gene>
<accession>A0A679K041</accession>
<dbReference type="InterPro" id="IPR019302">
    <property type="entry name" value="CAP12/PCTIR_TIR_dom"/>
</dbReference>
<dbReference type="Pfam" id="PF10137">
    <property type="entry name" value="CAP12-PCTIR_TIR"/>
    <property type="match status" value="1"/>
</dbReference>
<dbReference type="AlphaFoldDB" id="A0A679K041"/>